<keyword evidence="2" id="KW-1185">Reference proteome</keyword>
<dbReference type="EMBL" id="VIWU01000001">
    <property type="protein sequence ID" value="TWF74425.1"/>
    <property type="molecule type" value="Genomic_DNA"/>
</dbReference>
<evidence type="ECO:0000313" key="2">
    <source>
        <dbReference type="Proteomes" id="UP000321261"/>
    </source>
</evidence>
<organism evidence="1 2">
    <name type="scientific">Pseudonocardia hierapolitana</name>
    <dbReference type="NCBI Taxonomy" id="1128676"/>
    <lineage>
        <taxon>Bacteria</taxon>
        <taxon>Bacillati</taxon>
        <taxon>Actinomycetota</taxon>
        <taxon>Actinomycetes</taxon>
        <taxon>Pseudonocardiales</taxon>
        <taxon>Pseudonocardiaceae</taxon>
        <taxon>Pseudonocardia</taxon>
    </lineage>
</organism>
<dbReference type="Proteomes" id="UP000321261">
    <property type="component" value="Unassembled WGS sequence"/>
</dbReference>
<reference evidence="1 2" key="1">
    <citation type="submission" date="2019-06" db="EMBL/GenBank/DDBJ databases">
        <title>Sequencing the genomes of 1000 actinobacteria strains.</title>
        <authorList>
            <person name="Klenk H.-P."/>
        </authorList>
    </citation>
    <scope>NUCLEOTIDE SEQUENCE [LARGE SCALE GENOMIC DNA]</scope>
    <source>
        <strain evidence="1 2">DSM 45671</strain>
    </source>
</reference>
<gene>
    <name evidence="1" type="ORF">FHX44_11305</name>
</gene>
<dbReference type="AlphaFoldDB" id="A0A561SHZ2"/>
<sequence>MWIPPNGPRRPGDPVPDLTAWRVLHRAALADVVEFARAADAMARGAGGTDADALRGYLLPVLTAVDVHLEVAGEALPPLLARRAGPYASDVLDRVVADRAVLEPLLGGAARLVDAVPAAAGALRDALDGIAPVLHEQLAERERRLFPLITTHLSCSDMRWVRQQMRRRAGAELLSFLAVWLHHHVTPAEAECLLRDTTEHMGPLLAIFGERYAQLRRRAVP</sequence>
<proteinExistence type="predicted"/>
<protein>
    <submittedName>
        <fullName evidence="1">Hemerythrin HHE cation binding domain-containing protein</fullName>
    </submittedName>
</protein>
<accession>A0A561SHZ2</accession>
<comment type="caution">
    <text evidence="1">The sequence shown here is derived from an EMBL/GenBank/DDBJ whole genome shotgun (WGS) entry which is preliminary data.</text>
</comment>
<name>A0A561SHZ2_9PSEU</name>
<evidence type="ECO:0000313" key="1">
    <source>
        <dbReference type="EMBL" id="TWF74425.1"/>
    </source>
</evidence>
<dbReference type="Gene3D" id="1.20.120.520">
    <property type="entry name" value="nmb1532 protein domain like"/>
    <property type="match status" value="1"/>
</dbReference>